<gene>
    <name evidence="1" type="ORF">ASV53_23695</name>
</gene>
<proteinExistence type="predicted"/>
<evidence type="ECO:0000313" key="2">
    <source>
        <dbReference type="Proteomes" id="UP000215999"/>
    </source>
</evidence>
<dbReference type="Proteomes" id="UP000215999">
    <property type="component" value="Unassembled WGS sequence"/>
</dbReference>
<keyword evidence="2" id="KW-1185">Reference proteome</keyword>
<reference evidence="1 2" key="1">
    <citation type="journal article" date="2016" name="Antonie Van Leeuwenhoek">
        <title>Photobacterium sanguinicancri sp. nov. isolated from marine animals.</title>
        <authorList>
            <person name="Gomez-Gil B."/>
            <person name="Roque A."/>
            <person name="Rotllant G."/>
            <person name="Romalde J.L."/>
            <person name="Doce A."/>
            <person name="Eggermont M."/>
            <person name="Defoirdt T."/>
        </authorList>
    </citation>
    <scope>NUCLEOTIDE SEQUENCE [LARGE SCALE GENOMIC DNA]</scope>
    <source>
        <strain evidence="1 2">CAIM 1827</strain>
    </source>
</reference>
<name>A0ABX4FRI7_9GAMM</name>
<evidence type="ECO:0000313" key="1">
    <source>
        <dbReference type="EMBL" id="OZS41438.1"/>
    </source>
</evidence>
<accession>A0ABX4FRI7</accession>
<dbReference type="EMBL" id="NOIF01000328">
    <property type="protein sequence ID" value="OZS41438.1"/>
    <property type="molecule type" value="Genomic_DNA"/>
</dbReference>
<comment type="caution">
    <text evidence="1">The sequence shown here is derived from an EMBL/GenBank/DDBJ whole genome shotgun (WGS) entry which is preliminary data.</text>
</comment>
<protein>
    <submittedName>
        <fullName evidence="1">Uncharacterized protein</fullName>
    </submittedName>
</protein>
<organism evidence="1 2">
    <name type="scientific">Photobacterium sanguinicancri</name>
    <dbReference type="NCBI Taxonomy" id="875932"/>
    <lineage>
        <taxon>Bacteria</taxon>
        <taxon>Pseudomonadati</taxon>
        <taxon>Pseudomonadota</taxon>
        <taxon>Gammaproteobacteria</taxon>
        <taxon>Vibrionales</taxon>
        <taxon>Vibrionaceae</taxon>
        <taxon>Photobacterium</taxon>
    </lineage>
</organism>
<dbReference type="RefSeq" id="WP_094958958.1">
    <property type="nucleotide sequence ID" value="NZ_NOIF01000328.1"/>
</dbReference>
<sequence>MISIDEKHLKKLREISFFRFFNEKESPIQILNDSENIYNSNEYTQLLAHVSWLLFKLGISYSDAPRLSKSVKECEIIHRANAQILFLMQRLDGDEKAFKTAESLLEEDSPNALEWLYRSISETELLLYEDRPLYPGYQLVKSKFGGFNGFCFVDKKRNNNSSVQLATVGSSLIFNRKSLDIAF</sequence>